<evidence type="ECO:0000313" key="3">
    <source>
        <dbReference type="Proteomes" id="UP000655420"/>
    </source>
</evidence>
<name>A0A8J7M5F3_9RHOB</name>
<organism evidence="2 3">
    <name type="scientific">Thermohalobaculum xanthum</name>
    <dbReference type="NCBI Taxonomy" id="2753746"/>
    <lineage>
        <taxon>Bacteria</taxon>
        <taxon>Pseudomonadati</taxon>
        <taxon>Pseudomonadota</taxon>
        <taxon>Alphaproteobacteria</taxon>
        <taxon>Rhodobacterales</taxon>
        <taxon>Paracoccaceae</taxon>
        <taxon>Thermohalobaculum</taxon>
    </lineage>
</organism>
<accession>A0A8J7M5F3</accession>
<proteinExistence type="predicted"/>
<sequence length="137" mass="13910">MRTSARNALAFGFTLALAAAACTPEPKLDPETFPGGVLRVNYAGGAEDILLMVNPDGSLAGAEGAASVDGWSATRSLVAFTAVPAKGAPELAFALPAAAFGPDYAGQARAAGNCTANCTREATAWWARGKEKLALPK</sequence>
<evidence type="ECO:0000256" key="1">
    <source>
        <dbReference type="SAM" id="SignalP"/>
    </source>
</evidence>
<dbReference type="AlphaFoldDB" id="A0A8J7M5F3"/>
<keyword evidence="3" id="KW-1185">Reference proteome</keyword>
<dbReference type="RefSeq" id="WP_200607659.1">
    <property type="nucleotide sequence ID" value="NZ_JAEHHL010000001.1"/>
</dbReference>
<reference evidence="2" key="1">
    <citation type="submission" date="2020-12" db="EMBL/GenBank/DDBJ databases">
        <title>Bacterial taxonomy.</title>
        <authorList>
            <person name="Pan X."/>
        </authorList>
    </citation>
    <scope>NUCLEOTIDE SEQUENCE</scope>
    <source>
        <strain evidence="2">M0105</strain>
    </source>
</reference>
<feature type="signal peptide" evidence="1">
    <location>
        <begin position="1"/>
        <end position="18"/>
    </location>
</feature>
<gene>
    <name evidence="2" type="ORF">H0I76_04855</name>
</gene>
<keyword evidence="1" id="KW-0732">Signal</keyword>
<evidence type="ECO:0008006" key="4">
    <source>
        <dbReference type="Google" id="ProtNLM"/>
    </source>
</evidence>
<dbReference type="EMBL" id="JAEHHL010000001">
    <property type="protein sequence ID" value="MBK0398508.1"/>
    <property type="molecule type" value="Genomic_DNA"/>
</dbReference>
<protein>
    <recommendedName>
        <fullName evidence="4">Lipoprotein</fullName>
    </recommendedName>
</protein>
<dbReference type="Proteomes" id="UP000655420">
    <property type="component" value="Unassembled WGS sequence"/>
</dbReference>
<evidence type="ECO:0000313" key="2">
    <source>
        <dbReference type="EMBL" id="MBK0398508.1"/>
    </source>
</evidence>
<dbReference type="PROSITE" id="PS51257">
    <property type="entry name" value="PROKAR_LIPOPROTEIN"/>
    <property type="match status" value="1"/>
</dbReference>
<comment type="caution">
    <text evidence="2">The sequence shown here is derived from an EMBL/GenBank/DDBJ whole genome shotgun (WGS) entry which is preliminary data.</text>
</comment>
<feature type="chain" id="PRO_5035145515" description="Lipoprotein" evidence="1">
    <location>
        <begin position="19"/>
        <end position="137"/>
    </location>
</feature>